<organism evidence="3">
    <name type="scientific">Laccaria bicolor (strain S238N-H82 / ATCC MYA-4686)</name>
    <name type="common">Bicoloured deceiver</name>
    <name type="synonym">Laccaria laccata var. bicolor</name>
    <dbReference type="NCBI Taxonomy" id="486041"/>
    <lineage>
        <taxon>Eukaryota</taxon>
        <taxon>Fungi</taxon>
        <taxon>Dikarya</taxon>
        <taxon>Basidiomycota</taxon>
        <taxon>Agaricomycotina</taxon>
        <taxon>Agaricomycetes</taxon>
        <taxon>Agaricomycetidae</taxon>
        <taxon>Agaricales</taxon>
        <taxon>Agaricineae</taxon>
        <taxon>Hydnangiaceae</taxon>
        <taxon>Laccaria</taxon>
    </lineage>
</organism>
<dbReference type="HOGENOM" id="CLU_021048_0_0_1"/>
<dbReference type="InParanoid" id="B0DW04"/>
<dbReference type="RefSeq" id="XP_001888138.1">
    <property type="nucleotide sequence ID" value="XM_001888103.1"/>
</dbReference>
<protein>
    <submittedName>
        <fullName evidence="2">Predicted protein</fullName>
    </submittedName>
</protein>
<sequence length="717" mass="79051">MSEAPVNPDADGGVVSAPPLLQPLLRNWAKGQRLAFLENFISDYQEALLTKKSSSVLDSIINQWFSQYHWTIPLCAPDDATPTILPVDAQGHEVLMSADSILKGRVIERARNSLYHWYEYRCKRTTTLPRTRKGDKDPVSALVNQLLGRNGSSSRHTAGWEVWGKEHFPSFKDQFEAEFAASGRRKAECAAARNDFKLVRWKELDEETQRLWDEKVKSVHSAKKTAANKNSAASGLLAPAKAQLVLDKLPNLLGPVMQIIRETVGMNISVLIGGPEPKRKAVEEQRARALPDKPPSDENTITGPSSSGIDSSPPTTALPPNPSDIAGNERKRKRHVEKKDKKAKKSRTMHQKGKKHHKRPNKHRKSKAASDEDESSTEASSKSSESGGDDKDKDKDKDKDGDKDKDKDKDKDDDDDDDDDEPVNTRSTKRTSMDPKRWKVKPTTAVKAVKSISINIEPVNTKTAPLPSLPVTAPLPPPLSQPPSPVRPSPVQISQASPPPTSNPSALPVLPIAPSAQEAASWPSWFADAHKWLSSQDLGPDFAFLIKQFTDLERLTDFALGARSAGFKSDNRPAEVHYWISRGRATQPTVDKVAEFEKQWWKWGKGLQPDWRAISNVDGALDSSHRLDLVDGANWSAVNKHGRNGFYSVMATLVWWGVALPAPSTTDEDWMAAVRDVGWVLAGLLETSSPTPISTSASHAHGSSTSISTSTSRKRRC</sequence>
<dbReference type="GeneID" id="6083725"/>
<feature type="compositionally biased region" description="Basic and acidic residues" evidence="1">
    <location>
        <begin position="278"/>
        <end position="296"/>
    </location>
</feature>
<dbReference type="KEGG" id="lbc:LACBIDRAFT_333468"/>
<accession>B0DW04</accession>
<gene>
    <name evidence="2" type="ORF">LACBIDRAFT_333468</name>
</gene>
<feature type="compositionally biased region" description="Basic residues" evidence="1">
    <location>
        <begin position="330"/>
        <end position="367"/>
    </location>
</feature>
<dbReference type="AlphaFoldDB" id="B0DW04"/>
<evidence type="ECO:0000313" key="3">
    <source>
        <dbReference type="Proteomes" id="UP000001194"/>
    </source>
</evidence>
<feature type="region of interest" description="Disordered" evidence="1">
    <location>
        <begin position="692"/>
        <end position="717"/>
    </location>
</feature>
<dbReference type="Proteomes" id="UP000001194">
    <property type="component" value="Unassembled WGS sequence"/>
</dbReference>
<name>B0DW04_LACBS</name>
<evidence type="ECO:0000313" key="2">
    <source>
        <dbReference type="EMBL" id="EDR01262.1"/>
    </source>
</evidence>
<keyword evidence="3" id="KW-1185">Reference proteome</keyword>
<feature type="compositionally biased region" description="Basic and acidic residues" evidence="1">
    <location>
        <begin position="388"/>
        <end position="410"/>
    </location>
</feature>
<feature type="region of interest" description="Disordered" evidence="1">
    <location>
        <begin position="278"/>
        <end position="446"/>
    </location>
</feature>
<feature type="compositionally biased region" description="Low complexity" evidence="1">
    <location>
        <begin position="692"/>
        <end position="711"/>
    </location>
</feature>
<dbReference type="EMBL" id="DS547141">
    <property type="protein sequence ID" value="EDR01262.1"/>
    <property type="molecule type" value="Genomic_DNA"/>
</dbReference>
<feature type="compositionally biased region" description="Low complexity" evidence="1">
    <location>
        <begin position="300"/>
        <end position="315"/>
    </location>
</feature>
<reference evidence="2 3" key="1">
    <citation type="journal article" date="2008" name="Nature">
        <title>The genome of Laccaria bicolor provides insights into mycorrhizal symbiosis.</title>
        <authorList>
            <person name="Martin F."/>
            <person name="Aerts A."/>
            <person name="Ahren D."/>
            <person name="Brun A."/>
            <person name="Danchin E.G.J."/>
            <person name="Duchaussoy F."/>
            <person name="Gibon J."/>
            <person name="Kohler A."/>
            <person name="Lindquist E."/>
            <person name="Pereda V."/>
            <person name="Salamov A."/>
            <person name="Shapiro H.J."/>
            <person name="Wuyts J."/>
            <person name="Blaudez D."/>
            <person name="Buee M."/>
            <person name="Brokstein P."/>
            <person name="Canbaeck B."/>
            <person name="Cohen D."/>
            <person name="Courty P.E."/>
            <person name="Coutinho P.M."/>
            <person name="Delaruelle C."/>
            <person name="Detter J.C."/>
            <person name="Deveau A."/>
            <person name="DiFazio S."/>
            <person name="Duplessis S."/>
            <person name="Fraissinet-Tachet L."/>
            <person name="Lucic E."/>
            <person name="Frey-Klett P."/>
            <person name="Fourrey C."/>
            <person name="Feussner I."/>
            <person name="Gay G."/>
            <person name="Grimwood J."/>
            <person name="Hoegger P.J."/>
            <person name="Jain P."/>
            <person name="Kilaru S."/>
            <person name="Labbe J."/>
            <person name="Lin Y.C."/>
            <person name="Legue V."/>
            <person name="Le Tacon F."/>
            <person name="Marmeisse R."/>
            <person name="Melayah D."/>
            <person name="Montanini B."/>
            <person name="Muratet M."/>
            <person name="Nehls U."/>
            <person name="Niculita-Hirzel H."/>
            <person name="Oudot-Le Secq M.P."/>
            <person name="Peter M."/>
            <person name="Quesneville H."/>
            <person name="Rajashekar B."/>
            <person name="Reich M."/>
            <person name="Rouhier N."/>
            <person name="Schmutz J."/>
            <person name="Yin T."/>
            <person name="Chalot M."/>
            <person name="Henrissat B."/>
            <person name="Kuees U."/>
            <person name="Lucas S."/>
            <person name="Van de Peer Y."/>
            <person name="Podila G.K."/>
            <person name="Polle A."/>
            <person name="Pukkila P.J."/>
            <person name="Richardson P.M."/>
            <person name="Rouze P."/>
            <person name="Sanders I.R."/>
            <person name="Stajich J.E."/>
            <person name="Tunlid A."/>
            <person name="Tuskan G."/>
            <person name="Grigoriev I.V."/>
        </authorList>
    </citation>
    <scope>NUCLEOTIDE SEQUENCE [LARGE SCALE GENOMIC DNA]</scope>
    <source>
        <strain evidence="3">S238N-H82 / ATCC MYA-4686</strain>
    </source>
</reference>
<evidence type="ECO:0000256" key="1">
    <source>
        <dbReference type="SAM" id="MobiDB-lite"/>
    </source>
</evidence>
<feature type="compositionally biased region" description="Pro residues" evidence="1">
    <location>
        <begin position="473"/>
        <end position="488"/>
    </location>
</feature>
<feature type="compositionally biased region" description="Low complexity" evidence="1">
    <location>
        <begin position="377"/>
        <end position="386"/>
    </location>
</feature>
<feature type="compositionally biased region" description="Acidic residues" evidence="1">
    <location>
        <begin position="411"/>
        <end position="422"/>
    </location>
</feature>
<feature type="region of interest" description="Disordered" evidence="1">
    <location>
        <begin position="461"/>
        <end position="509"/>
    </location>
</feature>
<proteinExistence type="predicted"/>
<dbReference type="OrthoDB" id="2965534at2759"/>
<dbReference type="STRING" id="486041.B0DW04"/>